<proteinExistence type="predicted"/>
<protein>
    <submittedName>
        <fullName evidence="1">Uncharacterized protein</fullName>
    </submittedName>
</protein>
<dbReference type="AlphaFoldDB" id="A0A6M3Y1N9"/>
<gene>
    <name evidence="1" type="ORF">TM448B04171_0006</name>
</gene>
<sequence>MSKLSKENRQKFLFTFFDKIEGNENKNINGFILFKHYNSGNKKWQIDIFTPESFEKMRSTFAEYQKKLFKNAN</sequence>
<reference evidence="1" key="1">
    <citation type="submission" date="2020-03" db="EMBL/GenBank/DDBJ databases">
        <title>The deep terrestrial virosphere.</title>
        <authorList>
            <person name="Holmfeldt K."/>
            <person name="Nilsson E."/>
            <person name="Simone D."/>
            <person name="Lopez-Fernandez M."/>
            <person name="Wu X."/>
            <person name="de Brujin I."/>
            <person name="Lundin D."/>
            <person name="Andersson A."/>
            <person name="Bertilsson S."/>
            <person name="Dopson M."/>
        </authorList>
    </citation>
    <scope>NUCLEOTIDE SEQUENCE</scope>
    <source>
        <strain evidence="1">TM448B04171</strain>
    </source>
</reference>
<dbReference type="EMBL" id="MT145065">
    <property type="protein sequence ID" value="QJI03178.1"/>
    <property type="molecule type" value="Genomic_DNA"/>
</dbReference>
<accession>A0A6M3Y1N9</accession>
<organism evidence="1">
    <name type="scientific">viral metagenome</name>
    <dbReference type="NCBI Taxonomy" id="1070528"/>
    <lineage>
        <taxon>unclassified sequences</taxon>
        <taxon>metagenomes</taxon>
        <taxon>organismal metagenomes</taxon>
    </lineage>
</organism>
<name>A0A6M3Y1N9_9ZZZZ</name>
<evidence type="ECO:0000313" key="1">
    <source>
        <dbReference type="EMBL" id="QJI03178.1"/>
    </source>
</evidence>